<evidence type="ECO:0008006" key="3">
    <source>
        <dbReference type="Google" id="ProtNLM"/>
    </source>
</evidence>
<keyword evidence="2" id="KW-1185">Reference proteome</keyword>
<dbReference type="RefSeq" id="WP_189486111.1">
    <property type="nucleotide sequence ID" value="NZ_BMZB01000002.1"/>
</dbReference>
<organism evidence="1 2">
    <name type="scientific">Asticcacaulis endophyticus</name>
    <dbReference type="NCBI Taxonomy" id="1395890"/>
    <lineage>
        <taxon>Bacteria</taxon>
        <taxon>Pseudomonadati</taxon>
        <taxon>Pseudomonadota</taxon>
        <taxon>Alphaproteobacteria</taxon>
        <taxon>Caulobacterales</taxon>
        <taxon>Caulobacteraceae</taxon>
        <taxon>Asticcacaulis</taxon>
    </lineage>
</organism>
<accession>A0A918Q3A6</accession>
<dbReference type="AlphaFoldDB" id="A0A918Q3A6"/>
<dbReference type="Proteomes" id="UP000662572">
    <property type="component" value="Unassembled WGS sequence"/>
</dbReference>
<reference evidence="1" key="2">
    <citation type="submission" date="2020-09" db="EMBL/GenBank/DDBJ databases">
        <authorList>
            <person name="Sun Q."/>
            <person name="Kim S."/>
        </authorList>
    </citation>
    <scope>NUCLEOTIDE SEQUENCE</scope>
    <source>
        <strain evidence="1">KCTC 32296</strain>
    </source>
</reference>
<reference evidence="1" key="1">
    <citation type="journal article" date="2014" name="Int. J. Syst. Evol. Microbiol.">
        <title>Complete genome sequence of Corynebacterium casei LMG S-19264T (=DSM 44701T), isolated from a smear-ripened cheese.</title>
        <authorList>
            <consortium name="US DOE Joint Genome Institute (JGI-PGF)"/>
            <person name="Walter F."/>
            <person name="Albersmeier A."/>
            <person name="Kalinowski J."/>
            <person name="Ruckert C."/>
        </authorList>
    </citation>
    <scope>NUCLEOTIDE SEQUENCE</scope>
    <source>
        <strain evidence="1">KCTC 32296</strain>
    </source>
</reference>
<dbReference type="InterPro" id="IPR009678">
    <property type="entry name" value="Phage_tail_completion_R"/>
</dbReference>
<dbReference type="EMBL" id="BMZB01000002">
    <property type="protein sequence ID" value="GGZ32084.1"/>
    <property type="molecule type" value="Genomic_DNA"/>
</dbReference>
<dbReference type="Pfam" id="PF06891">
    <property type="entry name" value="P2_Phage_GpR"/>
    <property type="match status" value="1"/>
</dbReference>
<evidence type="ECO:0000313" key="2">
    <source>
        <dbReference type="Proteomes" id="UP000662572"/>
    </source>
</evidence>
<sequence>MDKPASLRALITESVPELKRESSNLRIWIRGGHIATRYHRENHGFEYRYTLEIEVRSFSGHPDEIILPIVLWLRVHQPDALLNHGTGDKAITFDADYISTDEIDLNITLSLVEAVDVRPKPNGEPGDYEMTHRAEPDIAGEELIVNPPVPLRRVYNGQGEFVAGYPVITFLKLSDGSQIIGTDGTPLTANG</sequence>
<comment type="caution">
    <text evidence="1">The sequence shown here is derived from an EMBL/GenBank/DDBJ whole genome shotgun (WGS) entry which is preliminary data.</text>
</comment>
<gene>
    <name evidence="1" type="ORF">GCM10011273_17670</name>
</gene>
<protein>
    <recommendedName>
        <fullName evidence="3">P2 phage tail completion protein R (GpR)</fullName>
    </recommendedName>
</protein>
<name>A0A918Q3A6_9CAUL</name>
<evidence type="ECO:0000313" key="1">
    <source>
        <dbReference type="EMBL" id="GGZ32084.1"/>
    </source>
</evidence>
<proteinExistence type="predicted"/>